<dbReference type="AlphaFoldDB" id="X1NCE4"/>
<protein>
    <submittedName>
        <fullName evidence="1">Uncharacterized protein</fullName>
    </submittedName>
</protein>
<comment type="caution">
    <text evidence="1">The sequence shown here is derived from an EMBL/GenBank/DDBJ whole genome shotgun (WGS) entry which is preliminary data.</text>
</comment>
<proteinExistence type="predicted"/>
<reference evidence="1" key="1">
    <citation type="journal article" date="2014" name="Front. Microbiol.">
        <title>High frequency of phylogenetically diverse reductive dehalogenase-homologous genes in deep subseafloor sedimentary metagenomes.</title>
        <authorList>
            <person name="Kawai M."/>
            <person name="Futagami T."/>
            <person name="Toyoda A."/>
            <person name="Takaki Y."/>
            <person name="Nishi S."/>
            <person name="Hori S."/>
            <person name="Arai W."/>
            <person name="Tsubouchi T."/>
            <person name="Morono Y."/>
            <person name="Uchiyama I."/>
            <person name="Ito T."/>
            <person name="Fujiyama A."/>
            <person name="Inagaki F."/>
            <person name="Takami H."/>
        </authorList>
    </citation>
    <scope>NUCLEOTIDE SEQUENCE</scope>
    <source>
        <strain evidence="1">Expedition CK06-06</strain>
    </source>
</reference>
<dbReference type="EMBL" id="BARV01026503">
    <property type="protein sequence ID" value="GAI41697.1"/>
    <property type="molecule type" value="Genomic_DNA"/>
</dbReference>
<organism evidence="1">
    <name type="scientific">marine sediment metagenome</name>
    <dbReference type="NCBI Taxonomy" id="412755"/>
    <lineage>
        <taxon>unclassified sequences</taxon>
        <taxon>metagenomes</taxon>
        <taxon>ecological metagenomes</taxon>
    </lineage>
</organism>
<name>X1NCE4_9ZZZZ</name>
<evidence type="ECO:0000313" key="1">
    <source>
        <dbReference type="EMBL" id="GAI41697.1"/>
    </source>
</evidence>
<sequence>MFKATKFHCLRDDVCTITHIKPIIKNTGSIVHCPAITKPAPMYPTRDANFCQDVSLLV</sequence>
<accession>X1NCE4</accession>
<gene>
    <name evidence="1" type="ORF">S06H3_42813</name>
</gene>